<evidence type="ECO:0000313" key="2">
    <source>
        <dbReference type="Proteomes" id="UP000266723"/>
    </source>
</evidence>
<dbReference type="EMBL" id="QGKV02002055">
    <property type="protein sequence ID" value="KAF3496267.1"/>
    <property type="molecule type" value="Genomic_DNA"/>
</dbReference>
<keyword evidence="2" id="KW-1185">Reference proteome</keyword>
<reference evidence="1 2" key="1">
    <citation type="journal article" date="2020" name="BMC Genomics">
        <title>Intraspecific diversification of the crop wild relative Brassica cretica Lam. using demographic model selection.</title>
        <authorList>
            <person name="Kioukis A."/>
            <person name="Michalopoulou V.A."/>
            <person name="Briers L."/>
            <person name="Pirintsos S."/>
            <person name="Studholme D.J."/>
            <person name="Pavlidis P."/>
            <person name="Sarris P.F."/>
        </authorList>
    </citation>
    <scope>NUCLEOTIDE SEQUENCE [LARGE SCALE GENOMIC DNA]</scope>
    <source>
        <strain evidence="2">cv. PFS-1207/04</strain>
    </source>
</reference>
<accession>A0ABQ7AF24</accession>
<proteinExistence type="predicted"/>
<organism evidence="1 2">
    <name type="scientific">Brassica cretica</name>
    <name type="common">Mustard</name>
    <dbReference type="NCBI Taxonomy" id="69181"/>
    <lineage>
        <taxon>Eukaryota</taxon>
        <taxon>Viridiplantae</taxon>
        <taxon>Streptophyta</taxon>
        <taxon>Embryophyta</taxon>
        <taxon>Tracheophyta</taxon>
        <taxon>Spermatophyta</taxon>
        <taxon>Magnoliopsida</taxon>
        <taxon>eudicotyledons</taxon>
        <taxon>Gunneridae</taxon>
        <taxon>Pentapetalae</taxon>
        <taxon>rosids</taxon>
        <taxon>malvids</taxon>
        <taxon>Brassicales</taxon>
        <taxon>Brassicaceae</taxon>
        <taxon>Brassiceae</taxon>
        <taxon>Brassica</taxon>
    </lineage>
</organism>
<comment type="caution">
    <text evidence="1">The sequence shown here is derived from an EMBL/GenBank/DDBJ whole genome shotgun (WGS) entry which is preliminary data.</text>
</comment>
<protein>
    <submittedName>
        <fullName evidence="1">Uncharacterized protein</fullName>
    </submittedName>
</protein>
<name>A0ABQ7AF24_BRACR</name>
<gene>
    <name evidence="1" type="ORF">DY000_02054234</name>
</gene>
<dbReference type="Proteomes" id="UP000266723">
    <property type="component" value="Unassembled WGS sequence"/>
</dbReference>
<sequence length="139" mass="15898">MVELPSSIGKLVNIDLQSIGELDLSNCSSLESYHESSTDIQEFDPWTKSIYGLRQLVLNGMKKPVSLPPLPDSLWLLDTENCDSPERLDCSFRNRCFCHLHFINCFKLNQEARDLISLTRTDDYAVFPVGESHTAQRKY</sequence>
<evidence type="ECO:0000313" key="1">
    <source>
        <dbReference type="EMBL" id="KAF3496267.1"/>
    </source>
</evidence>